<evidence type="ECO:0000256" key="3">
    <source>
        <dbReference type="ARBA" id="ARBA00022989"/>
    </source>
</evidence>
<evidence type="ECO:0000256" key="5">
    <source>
        <dbReference type="SAM" id="MobiDB-lite"/>
    </source>
</evidence>
<evidence type="ECO:0000256" key="4">
    <source>
        <dbReference type="ARBA" id="ARBA00023136"/>
    </source>
</evidence>
<evidence type="ECO:0000313" key="10">
    <source>
        <dbReference type="Proteomes" id="UP000483261"/>
    </source>
</evidence>
<comment type="caution">
    <text evidence="9">The sequence shown here is derived from an EMBL/GenBank/DDBJ whole genome shotgun (WGS) entry which is preliminary data.</text>
</comment>
<dbReference type="Pfam" id="PF05154">
    <property type="entry name" value="TM2"/>
    <property type="match status" value="1"/>
</dbReference>
<dbReference type="RefSeq" id="WP_165112701.1">
    <property type="nucleotide sequence ID" value="NZ_JAALAA010000019.1"/>
</dbReference>
<dbReference type="InterPro" id="IPR050932">
    <property type="entry name" value="TM2D1-3-like"/>
</dbReference>
<keyword evidence="2 6" id="KW-0812">Transmembrane</keyword>
<dbReference type="AlphaFoldDB" id="A0A6M1RBW7"/>
<evidence type="ECO:0000256" key="2">
    <source>
        <dbReference type="ARBA" id="ARBA00022692"/>
    </source>
</evidence>
<feature type="transmembrane region" description="Helical" evidence="6">
    <location>
        <begin position="113"/>
        <end position="136"/>
    </location>
</feature>
<keyword evidence="3 6" id="KW-1133">Transmembrane helix</keyword>
<dbReference type="InterPro" id="IPR007829">
    <property type="entry name" value="TM2"/>
</dbReference>
<evidence type="ECO:0000313" key="9">
    <source>
        <dbReference type="EMBL" id="NGN95019.1"/>
    </source>
</evidence>
<feature type="transmembrane region" description="Helical" evidence="6">
    <location>
        <begin position="87"/>
        <end position="107"/>
    </location>
</feature>
<proteinExistence type="predicted"/>
<feature type="domain" description="GYF" evidence="8">
    <location>
        <begin position="33"/>
        <end position="79"/>
    </location>
</feature>
<evidence type="ECO:0000259" key="8">
    <source>
        <dbReference type="Pfam" id="PF14237"/>
    </source>
</evidence>
<accession>A0A6M1RBW7</accession>
<protein>
    <submittedName>
        <fullName evidence="9">NINE protein</fullName>
    </submittedName>
</protein>
<gene>
    <name evidence="9" type="ORF">G5C66_20065</name>
</gene>
<dbReference type="GO" id="GO:0016020">
    <property type="term" value="C:membrane"/>
    <property type="evidence" value="ECO:0007669"/>
    <property type="project" value="UniProtKB-SubCell"/>
</dbReference>
<organism evidence="9 10">
    <name type="scientific">Nocardioides turkmenicus</name>
    <dbReference type="NCBI Taxonomy" id="2711220"/>
    <lineage>
        <taxon>Bacteria</taxon>
        <taxon>Bacillati</taxon>
        <taxon>Actinomycetota</taxon>
        <taxon>Actinomycetes</taxon>
        <taxon>Propionibacteriales</taxon>
        <taxon>Nocardioidaceae</taxon>
        <taxon>Nocardioides</taxon>
    </lineage>
</organism>
<dbReference type="InterPro" id="IPR025640">
    <property type="entry name" value="GYF_2"/>
</dbReference>
<keyword evidence="10" id="KW-1185">Reference proteome</keyword>
<dbReference type="Pfam" id="PF14237">
    <property type="entry name" value="GYF_2"/>
    <property type="match status" value="1"/>
</dbReference>
<comment type="subcellular location">
    <subcellularLocation>
        <location evidence="1">Membrane</location>
        <topology evidence="1">Multi-pass membrane protein</topology>
    </subcellularLocation>
</comment>
<feature type="domain" description="TM2" evidence="7">
    <location>
        <begin position="84"/>
        <end position="132"/>
    </location>
</feature>
<feature type="region of interest" description="Disordered" evidence="5">
    <location>
        <begin position="1"/>
        <end position="22"/>
    </location>
</feature>
<dbReference type="PANTHER" id="PTHR21016:SF25">
    <property type="entry name" value="TM2 DOMAIN-CONTAINING PROTEIN DDB_G0277895-RELATED"/>
    <property type="match status" value="1"/>
</dbReference>
<dbReference type="PANTHER" id="PTHR21016">
    <property type="entry name" value="BETA-AMYLOID BINDING PROTEIN-RELATED"/>
    <property type="match status" value="1"/>
</dbReference>
<evidence type="ECO:0000256" key="6">
    <source>
        <dbReference type="SAM" id="Phobius"/>
    </source>
</evidence>
<evidence type="ECO:0000259" key="7">
    <source>
        <dbReference type="Pfam" id="PF05154"/>
    </source>
</evidence>
<reference evidence="9 10" key="1">
    <citation type="submission" date="2020-02" db="EMBL/GenBank/DDBJ databases">
        <title>Whole-genome analyses of novel actinobacteria.</title>
        <authorList>
            <person name="Sahin N."/>
        </authorList>
    </citation>
    <scope>NUCLEOTIDE SEQUENCE [LARGE SCALE GENOMIC DNA]</scope>
    <source>
        <strain evidence="9 10">KC13</strain>
    </source>
</reference>
<keyword evidence="4 6" id="KW-0472">Membrane</keyword>
<evidence type="ECO:0000256" key="1">
    <source>
        <dbReference type="ARBA" id="ARBA00004141"/>
    </source>
</evidence>
<sequence>MTQSPNPYGPPPGQPASGGSAGHLDRLDTSPFYLSVMGQVHGPYPVQQLAQMAAAGQIKSDTPASLGTDQQWFPVKQIPGVFSSREWLITLLLSIFLGSLGVDRFYVGQIGLGILKLVTCGGFGIWTIIDIILVAVRKFPDADGKPLS</sequence>
<dbReference type="EMBL" id="JAALAA010000019">
    <property type="protein sequence ID" value="NGN95019.1"/>
    <property type="molecule type" value="Genomic_DNA"/>
</dbReference>
<name>A0A6M1RBW7_9ACTN</name>
<dbReference type="Proteomes" id="UP000483261">
    <property type="component" value="Unassembled WGS sequence"/>
</dbReference>